<dbReference type="Proteomes" id="UP000642673">
    <property type="component" value="Unassembled WGS sequence"/>
</dbReference>
<evidence type="ECO:0000313" key="2">
    <source>
        <dbReference type="Proteomes" id="UP000642673"/>
    </source>
</evidence>
<dbReference type="SUPFAM" id="SSF89372">
    <property type="entry name" value="Fucose-specific lectin"/>
    <property type="match status" value="1"/>
</dbReference>
<comment type="caution">
    <text evidence="1">The sequence shown here is derived from an EMBL/GenBank/DDBJ whole genome shotgun (WGS) entry which is preliminary data.</text>
</comment>
<organism evidence="1 2">
    <name type="scientific">Streptomyces cirratus</name>
    <dbReference type="NCBI Taxonomy" id="68187"/>
    <lineage>
        <taxon>Bacteria</taxon>
        <taxon>Bacillati</taxon>
        <taxon>Actinomycetota</taxon>
        <taxon>Actinomycetes</taxon>
        <taxon>Kitasatosporales</taxon>
        <taxon>Streptomycetaceae</taxon>
        <taxon>Streptomyces</taxon>
    </lineage>
</organism>
<name>A0ABQ3F1G0_9ACTN</name>
<reference evidence="2" key="1">
    <citation type="journal article" date="2019" name="Int. J. Syst. Evol. Microbiol.">
        <title>The Global Catalogue of Microorganisms (GCM) 10K type strain sequencing project: providing services to taxonomists for standard genome sequencing and annotation.</title>
        <authorList>
            <consortium name="The Broad Institute Genomics Platform"/>
            <consortium name="The Broad Institute Genome Sequencing Center for Infectious Disease"/>
            <person name="Wu L."/>
            <person name="Ma J."/>
        </authorList>
    </citation>
    <scope>NUCLEOTIDE SEQUENCE [LARGE SCALE GENOMIC DNA]</scope>
    <source>
        <strain evidence="2">JCM 4738</strain>
    </source>
</reference>
<dbReference type="Gene3D" id="2.120.10.70">
    <property type="entry name" value="Fucose-specific lectin"/>
    <property type="match status" value="1"/>
</dbReference>
<protein>
    <recommendedName>
        <fullName evidence="3">Sialidase domain-containing protein</fullName>
    </recommendedName>
</protein>
<keyword evidence="2" id="KW-1185">Reference proteome</keyword>
<proteinExistence type="predicted"/>
<accession>A0ABQ3F1G0</accession>
<dbReference type="RefSeq" id="WP_190186054.1">
    <property type="nucleotide sequence ID" value="NZ_BMVP01000009.1"/>
</dbReference>
<sequence>MAEDERGLWLSVYSTAGGWQADQVFADRTSAAAPAIALHEGKLYCAHRGARQEDGRYLPLRVTTYEPELLDVLRGEVTEDRLLGEAVETPALTAHHGELHCAHTLAEPPGHTRIAVTPLAGDGPSAPALEDAIAPALVSYGDALHLLAVAPLYGKIIHRVARTARGPWEKPAGGDTAYGMLRVWNKSGPYPANLSATVHDGSIHLVYRFGSDDARLMHAVYDGATWHKPAPLGEGHTSRRGAAVASYDGRLHAVYPSSRADRLRHAVFDGRTWDEGTDLDGHDSRNTPALTPVRDTATGTYTLLLIHRST</sequence>
<evidence type="ECO:0000313" key="1">
    <source>
        <dbReference type="EMBL" id="GHB70049.1"/>
    </source>
</evidence>
<gene>
    <name evidence="1" type="ORF">GCM10010347_45390</name>
</gene>
<dbReference type="EMBL" id="BMVP01000009">
    <property type="protein sequence ID" value="GHB70049.1"/>
    <property type="molecule type" value="Genomic_DNA"/>
</dbReference>
<evidence type="ECO:0008006" key="3">
    <source>
        <dbReference type="Google" id="ProtNLM"/>
    </source>
</evidence>